<evidence type="ECO:0000313" key="3">
    <source>
        <dbReference type="Proteomes" id="UP000460272"/>
    </source>
</evidence>
<evidence type="ECO:0000256" key="1">
    <source>
        <dbReference type="SAM" id="Phobius"/>
    </source>
</evidence>
<feature type="transmembrane region" description="Helical" evidence="1">
    <location>
        <begin position="148"/>
        <end position="169"/>
    </location>
</feature>
<feature type="transmembrane region" description="Helical" evidence="1">
    <location>
        <begin position="21"/>
        <end position="40"/>
    </location>
</feature>
<keyword evidence="1" id="KW-1133">Transmembrane helix</keyword>
<dbReference type="AlphaFoldDB" id="A0A6P2BRA3"/>
<protein>
    <submittedName>
        <fullName evidence="2">Uncharacterized protein</fullName>
    </submittedName>
</protein>
<reference evidence="2 3" key="1">
    <citation type="submission" date="2018-11" db="EMBL/GenBank/DDBJ databases">
        <title>Trebonia kvetii gen.nov., sp.nov., a novel acidophilic actinobacterium, and proposal of the new actinobacterial family Treboniaceae fam. nov.</title>
        <authorList>
            <person name="Rapoport D."/>
            <person name="Sagova-Mareckova M."/>
            <person name="Sedlacek I."/>
            <person name="Provaznik J."/>
            <person name="Kralova S."/>
            <person name="Pavlinic D."/>
            <person name="Benes V."/>
            <person name="Kopecky J."/>
        </authorList>
    </citation>
    <scope>NUCLEOTIDE SEQUENCE [LARGE SCALE GENOMIC DNA]</scope>
    <source>
        <strain evidence="2 3">15Tr583</strain>
    </source>
</reference>
<sequence>MITGIRMILADLLKLRRRRALMVWSALLFVAAQLLFYGFGAVRHASDPAHFGPAGGTRGLANAIMLVSYLGGVAAVMIGTAAGGGDAAAGVLRDLVASGRSRWALFAVRLPAALLVVLAFTIPALAVATAGAVVLAGQGTAPATGTLAASALAATVSIAVTTLLAVGLSSLLSSRSIAIGLLLCWNLALSRVLEHATSLGQVRELLPNAAGERFVPTVVGGAYTVSMPVATAVAVLAGWVAVACVAGAWRTARRDA</sequence>
<dbReference type="Proteomes" id="UP000460272">
    <property type="component" value="Unassembled WGS sequence"/>
</dbReference>
<keyword evidence="3" id="KW-1185">Reference proteome</keyword>
<keyword evidence="1" id="KW-0472">Membrane</keyword>
<organism evidence="2 3">
    <name type="scientific">Trebonia kvetii</name>
    <dbReference type="NCBI Taxonomy" id="2480626"/>
    <lineage>
        <taxon>Bacteria</taxon>
        <taxon>Bacillati</taxon>
        <taxon>Actinomycetota</taxon>
        <taxon>Actinomycetes</taxon>
        <taxon>Streptosporangiales</taxon>
        <taxon>Treboniaceae</taxon>
        <taxon>Trebonia</taxon>
    </lineage>
</organism>
<proteinExistence type="predicted"/>
<keyword evidence="1" id="KW-0812">Transmembrane</keyword>
<feature type="transmembrane region" description="Helical" evidence="1">
    <location>
        <begin position="176"/>
        <end position="193"/>
    </location>
</feature>
<dbReference type="EMBL" id="RPFW01000006">
    <property type="protein sequence ID" value="TVZ01562.1"/>
    <property type="molecule type" value="Genomic_DNA"/>
</dbReference>
<feature type="transmembrane region" description="Helical" evidence="1">
    <location>
        <begin position="60"/>
        <end position="82"/>
    </location>
</feature>
<dbReference type="RefSeq" id="WP_145858266.1">
    <property type="nucleotide sequence ID" value="NZ_RPFW01000006.1"/>
</dbReference>
<comment type="caution">
    <text evidence="2">The sequence shown here is derived from an EMBL/GenBank/DDBJ whole genome shotgun (WGS) entry which is preliminary data.</text>
</comment>
<feature type="transmembrane region" description="Helical" evidence="1">
    <location>
        <begin position="103"/>
        <end position="136"/>
    </location>
</feature>
<accession>A0A6P2BRA3</accession>
<evidence type="ECO:0000313" key="2">
    <source>
        <dbReference type="EMBL" id="TVZ01562.1"/>
    </source>
</evidence>
<dbReference type="OrthoDB" id="5190127at2"/>
<gene>
    <name evidence="2" type="ORF">EAS64_29140</name>
</gene>
<feature type="transmembrane region" description="Helical" evidence="1">
    <location>
        <begin position="229"/>
        <end position="249"/>
    </location>
</feature>
<name>A0A6P2BRA3_9ACTN</name>